<proteinExistence type="predicted"/>
<feature type="transmembrane region" description="Helical" evidence="1">
    <location>
        <begin position="147"/>
        <end position="164"/>
    </location>
</feature>
<feature type="transmembrane region" description="Helical" evidence="1">
    <location>
        <begin position="76"/>
        <end position="109"/>
    </location>
</feature>
<keyword evidence="2" id="KW-0732">Signal</keyword>
<feature type="transmembrane region" description="Helical" evidence="1">
    <location>
        <begin position="171"/>
        <end position="187"/>
    </location>
</feature>
<evidence type="ECO:0000256" key="2">
    <source>
        <dbReference type="SAM" id="SignalP"/>
    </source>
</evidence>
<dbReference type="HOGENOM" id="CLU_730260_0_0_1"/>
<keyword evidence="1" id="KW-0472">Membrane</keyword>
<accession>D7LZG6</accession>
<sequence length="379" mass="43232">MVVASPFLVFVLISSSLRDPKNKNVVICDDRLIKNLRHDLNLPSLPIIQVAIAHREEDTEIRNLKHSLLLRLLHHYYFFFFNFKLSMSLLVAFGILCFLILPLFFGILFSRTRTMTILNSIINFIIGISNILNTIAAAKLVKPHVQAWFWLSFAVICVVSSRNFWSHQWSFIDLIASLSIVAFFYYLPRLTLRINLKDMLREDLYAIVKTLASLAFFNFFKIFGAFLKLQENWVLFVAVIALYFYFLAIDLHLQIQDDFGFCDGIIKSMYGVLISQIYIPNWMIHLIFSGLILVKNLKSGTVGIPISASFDAPTAPFTTVSQIVVQPCAAQRSASAVVLFAPPERVETVETIHAVEEESKWAYCVCLVLFMGLLLVLKD</sequence>
<feature type="transmembrane region" description="Helical" evidence="1">
    <location>
        <begin position="121"/>
        <end position="141"/>
    </location>
</feature>
<gene>
    <name evidence="3" type="ORF">ARALYDRAFT_663214</name>
</gene>
<dbReference type="EMBL" id="GL348718">
    <property type="protein sequence ID" value="EFH50940.1"/>
    <property type="molecule type" value="Genomic_DNA"/>
</dbReference>
<name>D7LZG6_ARALL</name>
<dbReference type="Proteomes" id="UP000008694">
    <property type="component" value="Unassembled WGS sequence"/>
</dbReference>
<feature type="signal peptide" evidence="2">
    <location>
        <begin position="1"/>
        <end position="18"/>
    </location>
</feature>
<reference evidence="4" key="1">
    <citation type="journal article" date="2011" name="Nat. Genet.">
        <title>The Arabidopsis lyrata genome sequence and the basis of rapid genome size change.</title>
        <authorList>
            <person name="Hu T.T."/>
            <person name="Pattyn P."/>
            <person name="Bakker E.G."/>
            <person name="Cao J."/>
            <person name="Cheng J.-F."/>
            <person name="Clark R.M."/>
            <person name="Fahlgren N."/>
            <person name="Fawcett J.A."/>
            <person name="Grimwood J."/>
            <person name="Gundlach H."/>
            <person name="Haberer G."/>
            <person name="Hollister J.D."/>
            <person name="Ossowski S."/>
            <person name="Ottilar R.P."/>
            <person name="Salamov A.A."/>
            <person name="Schneeberger K."/>
            <person name="Spannagl M."/>
            <person name="Wang X."/>
            <person name="Yang L."/>
            <person name="Nasrallah M.E."/>
            <person name="Bergelson J."/>
            <person name="Carrington J.C."/>
            <person name="Gaut B.S."/>
            <person name="Schmutz J."/>
            <person name="Mayer K.F.X."/>
            <person name="Van de Peer Y."/>
            <person name="Grigoriev I.V."/>
            <person name="Nordborg M."/>
            <person name="Weigel D."/>
            <person name="Guo Y.-L."/>
        </authorList>
    </citation>
    <scope>NUCLEOTIDE SEQUENCE [LARGE SCALE GENOMIC DNA]</scope>
    <source>
        <strain evidence="4">cv. MN47</strain>
    </source>
</reference>
<protein>
    <submittedName>
        <fullName evidence="3">Predicted protein</fullName>
    </submittedName>
</protein>
<organism evidence="4">
    <name type="scientific">Arabidopsis lyrata subsp. lyrata</name>
    <name type="common">Lyre-leaved rock-cress</name>
    <dbReference type="NCBI Taxonomy" id="81972"/>
    <lineage>
        <taxon>Eukaryota</taxon>
        <taxon>Viridiplantae</taxon>
        <taxon>Streptophyta</taxon>
        <taxon>Embryophyta</taxon>
        <taxon>Tracheophyta</taxon>
        <taxon>Spermatophyta</taxon>
        <taxon>Magnoliopsida</taxon>
        <taxon>eudicotyledons</taxon>
        <taxon>Gunneridae</taxon>
        <taxon>Pentapetalae</taxon>
        <taxon>rosids</taxon>
        <taxon>malvids</taxon>
        <taxon>Brassicales</taxon>
        <taxon>Brassicaceae</taxon>
        <taxon>Camelineae</taxon>
        <taxon>Arabidopsis</taxon>
    </lineage>
</organism>
<keyword evidence="1" id="KW-0812">Transmembrane</keyword>
<dbReference type="Gramene" id="Al_scaffold_0006_3279">
    <property type="protein sequence ID" value="Al_scaffold_0006_3279"/>
    <property type="gene ID" value="Al_scaffold_0006_3279"/>
</dbReference>
<feature type="transmembrane region" description="Helical" evidence="1">
    <location>
        <begin position="233"/>
        <end position="253"/>
    </location>
</feature>
<evidence type="ECO:0000256" key="1">
    <source>
        <dbReference type="SAM" id="Phobius"/>
    </source>
</evidence>
<feature type="chain" id="PRO_5003103361" evidence="2">
    <location>
        <begin position="19"/>
        <end position="379"/>
    </location>
</feature>
<feature type="transmembrane region" description="Helical" evidence="1">
    <location>
        <begin position="273"/>
        <end position="294"/>
    </location>
</feature>
<keyword evidence="4" id="KW-1185">Reference proteome</keyword>
<evidence type="ECO:0000313" key="4">
    <source>
        <dbReference type="Proteomes" id="UP000008694"/>
    </source>
</evidence>
<dbReference type="AlphaFoldDB" id="D7LZG6"/>
<evidence type="ECO:0000313" key="3">
    <source>
        <dbReference type="EMBL" id="EFH50940.1"/>
    </source>
</evidence>
<keyword evidence="1" id="KW-1133">Transmembrane helix</keyword>
<feature type="transmembrane region" description="Helical" evidence="1">
    <location>
        <begin position="207"/>
        <end position="226"/>
    </location>
</feature>